<proteinExistence type="predicted"/>
<sequence length="528" mass="56669">MSLTEGLPHIFRKRTLQRRLEILGGVDSDGEDQERDALFAGLGRRESFTEGSVLFGDDDEEDFDGGSTLLFSQATSTTGNLNTSLLSSVATVMERQPLYPPEPPLPSKVKDAKWLRVAASCVVVSSNGVQYALSQFMPHLKHLGQNTVASAISLFICSFTLGCIFHGSFLMKYVEGPRVSVLLTSPLVLALLLSTAALRGDEAWLLQLSFALTGFGVGPSFLSAIIHMQFWLPKSPALASSIGMAFGGLGSVAMATMIEVCIDKYGIYSSLTILSLTLFGLQAGGGLFLKMPDLSSGHTKDLLVSHRSKLDSSTRSGLGIELTAGEIVKSSEFALFWVSAFTAVGPGYALFANLGGIFTTSLGMPKRVAANWVILVNLIATIFGRLPAGYIADRWNMSQWKIFGSGSRSLFLLFHCVQMAGLLASAFVTDEYLSLFLITVIVVIFGGCNVLIAALSRELFAPINSGQVYGLILTSTAASALVFPNLLPFLNKLTGENFFYNILACLISCVGAVCCLLLKPLPKAFKQL</sequence>
<dbReference type="Proteomes" id="UP000316726">
    <property type="component" value="Chromosome 10"/>
</dbReference>
<feature type="transmembrane region" description="Helical" evidence="1">
    <location>
        <begin position="237"/>
        <end position="255"/>
    </location>
</feature>
<reference evidence="2 3" key="1">
    <citation type="submission" date="2018-07" db="EMBL/GenBank/DDBJ databases">
        <title>The complete nuclear genome of the prasinophyte Chloropicon primus (CCMP1205).</title>
        <authorList>
            <person name="Pombert J.-F."/>
            <person name="Otis C."/>
            <person name="Turmel M."/>
            <person name="Lemieux C."/>
        </authorList>
    </citation>
    <scope>NUCLEOTIDE SEQUENCE [LARGE SCALE GENOMIC DNA]</scope>
    <source>
        <strain evidence="2 3">CCMP1205</strain>
    </source>
</reference>
<dbReference type="STRING" id="1764295.A0A5B8MSG9"/>
<feature type="transmembrane region" description="Helical" evidence="1">
    <location>
        <begin position="204"/>
        <end position="225"/>
    </location>
</feature>
<feature type="transmembrane region" description="Helical" evidence="1">
    <location>
        <begin position="179"/>
        <end position="198"/>
    </location>
</feature>
<keyword evidence="3" id="KW-1185">Reference proteome</keyword>
<dbReference type="Pfam" id="PF07690">
    <property type="entry name" value="MFS_1"/>
    <property type="match status" value="1"/>
</dbReference>
<name>A0A5B8MSG9_9CHLO</name>
<feature type="transmembrane region" description="Helical" evidence="1">
    <location>
        <begin position="498"/>
        <end position="518"/>
    </location>
</feature>
<keyword evidence="1" id="KW-0472">Membrane</keyword>
<evidence type="ECO:0008006" key="4">
    <source>
        <dbReference type="Google" id="ProtNLM"/>
    </source>
</evidence>
<keyword evidence="1" id="KW-0812">Transmembrane</keyword>
<feature type="transmembrane region" description="Helical" evidence="1">
    <location>
        <begin position="267"/>
        <end position="289"/>
    </location>
</feature>
<dbReference type="GO" id="GO:0022857">
    <property type="term" value="F:transmembrane transporter activity"/>
    <property type="evidence" value="ECO:0007669"/>
    <property type="project" value="InterPro"/>
</dbReference>
<keyword evidence="1" id="KW-1133">Transmembrane helix</keyword>
<dbReference type="InterPro" id="IPR050327">
    <property type="entry name" value="Proton-linked_MCT"/>
</dbReference>
<feature type="transmembrane region" description="Helical" evidence="1">
    <location>
        <begin position="334"/>
        <end position="357"/>
    </location>
</feature>
<dbReference type="Gene3D" id="1.20.1250.20">
    <property type="entry name" value="MFS general substrate transporter like domains"/>
    <property type="match status" value="1"/>
</dbReference>
<dbReference type="InterPro" id="IPR011701">
    <property type="entry name" value="MFS"/>
</dbReference>
<accession>A0A5B8MSG9</accession>
<feature type="transmembrane region" description="Helical" evidence="1">
    <location>
        <begin position="369"/>
        <end position="388"/>
    </location>
</feature>
<gene>
    <name evidence="2" type="ORF">A3770_10p59610</name>
</gene>
<dbReference type="InterPro" id="IPR036259">
    <property type="entry name" value="MFS_trans_sf"/>
</dbReference>
<dbReference type="SUPFAM" id="SSF103473">
    <property type="entry name" value="MFS general substrate transporter"/>
    <property type="match status" value="1"/>
</dbReference>
<evidence type="ECO:0000313" key="2">
    <source>
        <dbReference type="EMBL" id="QDZ23443.1"/>
    </source>
</evidence>
<dbReference type="EMBL" id="CP031043">
    <property type="protein sequence ID" value="QDZ23443.1"/>
    <property type="molecule type" value="Genomic_DNA"/>
</dbReference>
<evidence type="ECO:0000313" key="3">
    <source>
        <dbReference type="Proteomes" id="UP000316726"/>
    </source>
</evidence>
<organism evidence="2 3">
    <name type="scientific">Chloropicon primus</name>
    <dbReference type="NCBI Taxonomy" id="1764295"/>
    <lineage>
        <taxon>Eukaryota</taxon>
        <taxon>Viridiplantae</taxon>
        <taxon>Chlorophyta</taxon>
        <taxon>Chloropicophyceae</taxon>
        <taxon>Chloropicales</taxon>
        <taxon>Chloropicaceae</taxon>
        <taxon>Chloropicon</taxon>
    </lineage>
</organism>
<feature type="transmembrane region" description="Helical" evidence="1">
    <location>
        <begin position="409"/>
        <end position="428"/>
    </location>
</feature>
<feature type="transmembrane region" description="Helical" evidence="1">
    <location>
        <begin position="148"/>
        <end position="167"/>
    </location>
</feature>
<feature type="transmembrane region" description="Helical" evidence="1">
    <location>
        <begin position="468"/>
        <end position="486"/>
    </location>
</feature>
<dbReference type="PANTHER" id="PTHR11360">
    <property type="entry name" value="MONOCARBOXYLATE TRANSPORTER"/>
    <property type="match status" value="1"/>
</dbReference>
<dbReference type="AlphaFoldDB" id="A0A5B8MSG9"/>
<feature type="transmembrane region" description="Helical" evidence="1">
    <location>
        <begin position="434"/>
        <end position="456"/>
    </location>
</feature>
<evidence type="ECO:0000256" key="1">
    <source>
        <dbReference type="SAM" id="Phobius"/>
    </source>
</evidence>
<protein>
    <recommendedName>
        <fullName evidence="4">MFS general substrate transporter</fullName>
    </recommendedName>
</protein>
<dbReference type="OrthoDB" id="410267at2759"/>